<evidence type="ECO:0000256" key="1">
    <source>
        <dbReference type="SAM" id="MobiDB-lite"/>
    </source>
</evidence>
<dbReference type="STRING" id="685588.A0A067SH07"/>
<feature type="compositionally biased region" description="Polar residues" evidence="1">
    <location>
        <begin position="286"/>
        <end position="296"/>
    </location>
</feature>
<protein>
    <recommendedName>
        <fullName evidence="5">Integral membrane protein</fullName>
    </recommendedName>
</protein>
<feature type="transmembrane region" description="Helical" evidence="2">
    <location>
        <begin position="56"/>
        <end position="84"/>
    </location>
</feature>
<reference evidence="4" key="1">
    <citation type="journal article" date="2014" name="Proc. Natl. Acad. Sci. U.S.A.">
        <title>Extensive sampling of basidiomycete genomes demonstrates inadequacy of the white-rot/brown-rot paradigm for wood decay fungi.</title>
        <authorList>
            <person name="Riley R."/>
            <person name="Salamov A.A."/>
            <person name="Brown D.W."/>
            <person name="Nagy L.G."/>
            <person name="Floudas D."/>
            <person name="Held B.W."/>
            <person name="Levasseur A."/>
            <person name="Lombard V."/>
            <person name="Morin E."/>
            <person name="Otillar R."/>
            <person name="Lindquist E.A."/>
            <person name="Sun H."/>
            <person name="LaButti K.M."/>
            <person name="Schmutz J."/>
            <person name="Jabbour D."/>
            <person name="Luo H."/>
            <person name="Baker S.E."/>
            <person name="Pisabarro A.G."/>
            <person name="Walton J.D."/>
            <person name="Blanchette R.A."/>
            <person name="Henrissat B."/>
            <person name="Martin F."/>
            <person name="Cullen D."/>
            <person name="Hibbett D.S."/>
            <person name="Grigoriev I.V."/>
        </authorList>
    </citation>
    <scope>NUCLEOTIDE SEQUENCE [LARGE SCALE GENOMIC DNA]</scope>
    <source>
        <strain evidence="4">CBS 339.88</strain>
    </source>
</reference>
<sequence length="302" mass="34146">MTSRELNLLQFSAREITVASYVGAYMFELSLYGLYTLLFIFCAHIIWLYRKPNHWVFFTLVTLMFGIVTADVAVTLHSLFGYILKGRSAPDPYPRVLFFITNNIIADSLLIYRSYIIWSHKKRLIIIPSVLLCCSSVCGYVFANPEHFHKRFRIYMWMTFGQNVCLTLLIAGRLFWSARRARTILGPEVIRIYNSLCPILVESGAIYSSYLLADLVSHSNFLNAGRHQIVGIVPTLIISRISLGRSVQDELTHDAGTSSTPVLDSIFSTIGTVAQFTPHSPRGDNNGIQPQLPQQEEATEIV</sequence>
<feature type="transmembrane region" description="Helical" evidence="2">
    <location>
        <begin position="96"/>
        <end position="112"/>
    </location>
</feature>
<feature type="region of interest" description="Disordered" evidence="1">
    <location>
        <begin position="278"/>
        <end position="302"/>
    </location>
</feature>
<keyword evidence="2" id="KW-1133">Transmembrane helix</keyword>
<feature type="transmembrane region" description="Helical" evidence="2">
    <location>
        <begin position="29"/>
        <end position="49"/>
    </location>
</feature>
<feature type="transmembrane region" description="Helical" evidence="2">
    <location>
        <begin position="154"/>
        <end position="176"/>
    </location>
</feature>
<dbReference type="HOGENOM" id="CLU_888671_0_0_1"/>
<dbReference type="AlphaFoldDB" id="A0A067SH07"/>
<accession>A0A067SH07</accession>
<evidence type="ECO:0000256" key="2">
    <source>
        <dbReference type="SAM" id="Phobius"/>
    </source>
</evidence>
<evidence type="ECO:0000313" key="4">
    <source>
        <dbReference type="Proteomes" id="UP000027222"/>
    </source>
</evidence>
<dbReference type="EMBL" id="KL142398">
    <property type="protein sequence ID" value="KDR70235.1"/>
    <property type="molecule type" value="Genomic_DNA"/>
</dbReference>
<evidence type="ECO:0000313" key="3">
    <source>
        <dbReference type="EMBL" id="KDR70235.1"/>
    </source>
</evidence>
<keyword evidence="4" id="KW-1185">Reference proteome</keyword>
<dbReference type="OrthoDB" id="3226582at2759"/>
<proteinExistence type="predicted"/>
<name>A0A067SH07_GALM3</name>
<keyword evidence="2" id="KW-0472">Membrane</keyword>
<evidence type="ECO:0008006" key="5">
    <source>
        <dbReference type="Google" id="ProtNLM"/>
    </source>
</evidence>
<organism evidence="3 4">
    <name type="scientific">Galerina marginata (strain CBS 339.88)</name>
    <dbReference type="NCBI Taxonomy" id="685588"/>
    <lineage>
        <taxon>Eukaryota</taxon>
        <taxon>Fungi</taxon>
        <taxon>Dikarya</taxon>
        <taxon>Basidiomycota</taxon>
        <taxon>Agaricomycotina</taxon>
        <taxon>Agaricomycetes</taxon>
        <taxon>Agaricomycetidae</taxon>
        <taxon>Agaricales</taxon>
        <taxon>Agaricineae</taxon>
        <taxon>Strophariaceae</taxon>
        <taxon>Galerina</taxon>
    </lineage>
</organism>
<gene>
    <name evidence="3" type="ORF">GALMADRAFT_230217</name>
</gene>
<dbReference type="Proteomes" id="UP000027222">
    <property type="component" value="Unassembled WGS sequence"/>
</dbReference>
<keyword evidence="2" id="KW-0812">Transmembrane</keyword>
<feature type="transmembrane region" description="Helical" evidence="2">
    <location>
        <begin position="124"/>
        <end position="142"/>
    </location>
</feature>